<dbReference type="Gene3D" id="1.10.533.10">
    <property type="entry name" value="Death Domain, Fas"/>
    <property type="match status" value="1"/>
</dbReference>
<dbReference type="Proteomes" id="UP001176940">
    <property type="component" value="Unassembled WGS sequence"/>
</dbReference>
<dbReference type="InterPro" id="IPR011029">
    <property type="entry name" value="DEATH-like_dom_sf"/>
</dbReference>
<protein>
    <recommendedName>
        <fullName evidence="1">CARD domain-containing protein</fullName>
    </recommendedName>
</protein>
<sequence>MNSFREASWIVKHLKWKFAEIFEENVEDFFNELDSLGLVSLENYLEFCSKDSAAEKTEELIDLILQNGERACEKFLNHLEILVLRFPDLAGLSQVLLEGASYLLISR</sequence>
<gene>
    <name evidence="2" type="ORF">RIMI_LOCUS22266720</name>
</gene>
<organism evidence="2 3">
    <name type="scientific">Ranitomeya imitator</name>
    <name type="common">mimic poison frog</name>
    <dbReference type="NCBI Taxonomy" id="111125"/>
    <lineage>
        <taxon>Eukaryota</taxon>
        <taxon>Metazoa</taxon>
        <taxon>Chordata</taxon>
        <taxon>Craniata</taxon>
        <taxon>Vertebrata</taxon>
        <taxon>Euteleostomi</taxon>
        <taxon>Amphibia</taxon>
        <taxon>Batrachia</taxon>
        <taxon>Anura</taxon>
        <taxon>Neobatrachia</taxon>
        <taxon>Hyloidea</taxon>
        <taxon>Dendrobatidae</taxon>
        <taxon>Dendrobatinae</taxon>
        <taxon>Ranitomeya</taxon>
    </lineage>
</organism>
<feature type="domain" description="CARD" evidence="1">
    <location>
        <begin position="10"/>
        <end position="80"/>
    </location>
</feature>
<comment type="caution">
    <text evidence="2">The sequence shown here is derived from an EMBL/GenBank/DDBJ whole genome shotgun (WGS) entry which is preliminary data.</text>
</comment>
<dbReference type="CDD" id="cd01671">
    <property type="entry name" value="CARD"/>
    <property type="match status" value="1"/>
</dbReference>
<accession>A0ABN9ML98</accession>
<evidence type="ECO:0000313" key="3">
    <source>
        <dbReference type="Proteomes" id="UP001176940"/>
    </source>
</evidence>
<name>A0ABN9ML98_9NEOB</name>
<dbReference type="SUPFAM" id="SSF47986">
    <property type="entry name" value="DEATH domain"/>
    <property type="match status" value="1"/>
</dbReference>
<keyword evidence="3" id="KW-1185">Reference proteome</keyword>
<dbReference type="EMBL" id="CAUEEQ010078358">
    <property type="protein sequence ID" value="CAJ0967552.1"/>
    <property type="molecule type" value="Genomic_DNA"/>
</dbReference>
<proteinExistence type="predicted"/>
<reference evidence="2" key="1">
    <citation type="submission" date="2023-07" db="EMBL/GenBank/DDBJ databases">
        <authorList>
            <person name="Stuckert A."/>
        </authorList>
    </citation>
    <scope>NUCLEOTIDE SEQUENCE</scope>
</reference>
<evidence type="ECO:0000259" key="1">
    <source>
        <dbReference type="PROSITE" id="PS50209"/>
    </source>
</evidence>
<dbReference type="Pfam" id="PF00619">
    <property type="entry name" value="CARD"/>
    <property type="match status" value="1"/>
</dbReference>
<dbReference type="PROSITE" id="PS50209">
    <property type="entry name" value="CARD"/>
    <property type="match status" value="1"/>
</dbReference>
<dbReference type="InterPro" id="IPR001315">
    <property type="entry name" value="CARD"/>
</dbReference>
<evidence type="ECO:0000313" key="2">
    <source>
        <dbReference type="EMBL" id="CAJ0967552.1"/>
    </source>
</evidence>